<reference evidence="5" key="1">
    <citation type="submission" date="2023-07" db="EMBL/GenBank/DDBJ databases">
        <title>Chromosome-level genome assembly of Artemia franciscana.</title>
        <authorList>
            <person name="Jo E."/>
        </authorList>
    </citation>
    <scope>NUCLEOTIDE SEQUENCE</scope>
    <source>
        <tissue evidence="5">Whole body</tissue>
    </source>
</reference>
<dbReference type="Pfam" id="PF23328">
    <property type="entry name" value="Sha_B_N"/>
    <property type="match status" value="1"/>
</dbReference>
<feature type="region of interest" description="Disordered" evidence="1">
    <location>
        <begin position="541"/>
        <end position="563"/>
    </location>
</feature>
<feature type="compositionally biased region" description="Polar residues" evidence="1">
    <location>
        <begin position="593"/>
        <end position="602"/>
    </location>
</feature>
<dbReference type="EMBL" id="JAVRJZ010000001">
    <property type="protein sequence ID" value="KAK2727515.1"/>
    <property type="molecule type" value="Genomic_DNA"/>
</dbReference>
<feature type="chain" id="PRO_5041851756" description="Shavenoid isoform B-like N-terminal domain-containing protein" evidence="3">
    <location>
        <begin position="23"/>
        <end position="1373"/>
    </location>
</feature>
<feature type="region of interest" description="Disordered" evidence="1">
    <location>
        <begin position="581"/>
        <end position="602"/>
    </location>
</feature>
<sequence>MLIYTWKLSVLIFLLSDRESLGYEEKVTISRHYLGDMFFGHESTCRDDYCDSGGVRFAKTIRHGSCQCQCSSSTPVFRDDLQTCVKDVEECLLADYVSASSTEKIPFVFLPHKGHLIYPDAEIALSDMRSEGQLLLSPVCVVSKAHILSSKGWIALEKGTVGEPPFALYREGTKTYLQWLGDGSLRISLDGRVILVRLLCKDTANARIGVFSPCIAFRVAGSPGVAEVVFDGGTVDIGQSGPGSIIHQSNYVAIGIASGVLGLLYVIGVVIFLTNRRKKRRGKAREAKLNSISSPFVDDGILKTNPLLHSNNSNGDSKSINTPLVNQKEAMALFQDAARRHLSPSGLCSPDLCHAGRNQLGGSLLPGQVPHFEEDLLEAQLFQAGFDPAHLTKEDREYILSQRYLDQSSFEGQAPEFLARVRSAVDSARLKMSSRKFLPRLFDIPEEPRDYGSVSKQSQISRTNSVKKQHKQEGTSEGRKFLGSTDSGANGDASDSSQNKSNTDESNQPIYIPRKKKLIKEKDTAYGSIKKNLTSTLDRVKKSLSKDEERNENDKNDISMSRSLYTNPSIESIYGSLFKKKDENEEGKKAEIEQQNDSRPSTRATFVNMKKQPLYDMLKISETQPEHMKPAERVCDKTEGVTCLMQTEATPAKPLMVEKSTYTTMTIMRGSANEVDVILSDAESKVPKLSSDSESESIGCKQFQKKIWFEPDSLDRPRRPFETPSITVVKSFKTKPERSESKVTQRMKEVPRKLQTSKAAFQKSDPTASTTEAATSKVAQLVKEAPNKCQTSEAAFEGCDSTGSTCKSVKSLSRVLPGGDELEIGNDLFNMNTGFATLKKSGIKNPGTLDIRKKGNRKKPITKTDLGDLSDVSTTSKHERWDLAGDPNWFAKPKDITRESGHSKGENFSPITGHRDNFSSSQSKFEWGEFEMQHNYLSRDDGNPGTAMREGIFGPDFLENHGTVSKRQRQNFSSANCGRNQSEKYVVPKRNLKKEDFEVLKSKAKAENESPVKNKIALARFHSSPVPILERMVDESPALPLKSLRQMFESSEEAKCDAPPRPQKGIDMQRLNQELNRQNKLHNPAEKRKETIYDSPPKLPPRKGGTGPPSLPPKSLHRRSASLDELMDYEPIGSVKSNTSLYDDTKSTSSVHELLQRIEEFEKEEAYLRQSHLVSENGTISESGISKGMEIALQVRAKMLENRNTKSSIKIKLRRFLEKMEDAFSENDGSAKKTEKAKNLSRGITLKSVSSQLSLASTVESSGDYDSNKRTPADQSSIHSDTDWHFSASSTPRNLRRLSENSDNGSLGSDGTGHASSCSFDTLKTRKSYPIKPSTDYGFFVNNIYDTGTTQKRISNSMDSGVYSTVQNDGPKV</sequence>
<evidence type="ECO:0000256" key="2">
    <source>
        <dbReference type="SAM" id="Phobius"/>
    </source>
</evidence>
<feature type="region of interest" description="Disordered" evidence="1">
    <location>
        <begin position="448"/>
        <end position="516"/>
    </location>
</feature>
<feature type="signal peptide" evidence="3">
    <location>
        <begin position="1"/>
        <end position="22"/>
    </location>
</feature>
<feature type="domain" description="Shavenoid isoform B-like N-terminal" evidence="4">
    <location>
        <begin position="27"/>
        <end position="88"/>
    </location>
</feature>
<feature type="region of interest" description="Disordered" evidence="1">
    <location>
        <begin position="737"/>
        <end position="772"/>
    </location>
</feature>
<dbReference type="PANTHER" id="PTHR39387:SF1">
    <property type="entry name" value="SHAVENOID, ISOFORM B"/>
    <property type="match status" value="1"/>
</dbReference>
<evidence type="ECO:0000256" key="3">
    <source>
        <dbReference type="SAM" id="SignalP"/>
    </source>
</evidence>
<keyword evidence="2" id="KW-1133">Transmembrane helix</keyword>
<feature type="region of interest" description="Disordered" evidence="1">
    <location>
        <begin position="892"/>
        <end position="915"/>
    </location>
</feature>
<feature type="compositionally biased region" description="Basic and acidic residues" evidence="1">
    <location>
        <begin position="471"/>
        <end position="480"/>
    </location>
</feature>
<proteinExistence type="predicted"/>
<dbReference type="InterPro" id="IPR057507">
    <property type="entry name" value="Sha_B-like_N"/>
</dbReference>
<feature type="compositionally biased region" description="Polar residues" evidence="1">
    <location>
        <begin position="454"/>
        <end position="464"/>
    </location>
</feature>
<feature type="compositionally biased region" description="Basic and acidic residues" evidence="1">
    <location>
        <begin position="892"/>
        <end position="905"/>
    </location>
</feature>
<feature type="compositionally biased region" description="Polar residues" evidence="1">
    <location>
        <begin position="1301"/>
        <end position="1315"/>
    </location>
</feature>
<protein>
    <recommendedName>
        <fullName evidence="4">Shavenoid isoform B-like N-terminal domain-containing protein</fullName>
    </recommendedName>
</protein>
<gene>
    <name evidence="5" type="ORF">QYM36_008114</name>
</gene>
<feature type="compositionally biased region" description="Low complexity" evidence="1">
    <location>
        <begin position="483"/>
        <end position="497"/>
    </location>
</feature>
<keyword evidence="2" id="KW-0472">Membrane</keyword>
<organism evidence="5 6">
    <name type="scientific">Artemia franciscana</name>
    <name type="common">Brine shrimp</name>
    <name type="synonym">Artemia sanfranciscana</name>
    <dbReference type="NCBI Taxonomy" id="6661"/>
    <lineage>
        <taxon>Eukaryota</taxon>
        <taxon>Metazoa</taxon>
        <taxon>Ecdysozoa</taxon>
        <taxon>Arthropoda</taxon>
        <taxon>Crustacea</taxon>
        <taxon>Branchiopoda</taxon>
        <taxon>Anostraca</taxon>
        <taxon>Artemiidae</taxon>
        <taxon>Artemia</taxon>
    </lineage>
</organism>
<feature type="region of interest" description="Disordered" evidence="1">
    <location>
        <begin position="848"/>
        <end position="872"/>
    </location>
</feature>
<feature type="compositionally biased region" description="Polar residues" evidence="1">
    <location>
        <begin position="498"/>
        <end position="509"/>
    </location>
</feature>
<name>A0AA88IG55_ARTSF</name>
<keyword evidence="2" id="KW-0812">Transmembrane</keyword>
<feature type="transmembrane region" description="Helical" evidence="2">
    <location>
        <begin position="251"/>
        <end position="273"/>
    </location>
</feature>
<dbReference type="Proteomes" id="UP001187531">
    <property type="component" value="Unassembled WGS sequence"/>
</dbReference>
<feature type="compositionally biased region" description="Basic and acidic residues" evidence="1">
    <location>
        <begin position="581"/>
        <end position="592"/>
    </location>
</feature>
<keyword evidence="3" id="KW-0732">Signal</keyword>
<evidence type="ECO:0000313" key="5">
    <source>
        <dbReference type="EMBL" id="KAK2727518.1"/>
    </source>
</evidence>
<feature type="compositionally biased region" description="Basic and acidic residues" evidence="1">
    <location>
        <begin position="1083"/>
        <end position="1092"/>
    </location>
</feature>
<evidence type="ECO:0000259" key="4">
    <source>
        <dbReference type="Pfam" id="PF23328"/>
    </source>
</evidence>
<feature type="compositionally biased region" description="Basic and acidic residues" evidence="1">
    <location>
        <begin position="541"/>
        <end position="557"/>
    </location>
</feature>
<feature type="region of interest" description="Disordered" evidence="1">
    <location>
        <begin position="1076"/>
        <end position="1117"/>
    </location>
</feature>
<comment type="caution">
    <text evidence="5">The sequence shown here is derived from an EMBL/GenBank/DDBJ whole genome shotgun (WGS) entry which is preliminary data.</text>
</comment>
<feature type="region of interest" description="Disordered" evidence="1">
    <location>
        <begin position="1257"/>
        <end position="1315"/>
    </location>
</feature>
<dbReference type="PANTHER" id="PTHR39387">
    <property type="entry name" value="SHAVENOID, ISOFORM B"/>
    <property type="match status" value="1"/>
</dbReference>
<evidence type="ECO:0000313" key="6">
    <source>
        <dbReference type="Proteomes" id="UP001187531"/>
    </source>
</evidence>
<evidence type="ECO:0000256" key="1">
    <source>
        <dbReference type="SAM" id="MobiDB-lite"/>
    </source>
</evidence>
<feature type="compositionally biased region" description="Polar residues" evidence="1">
    <location>
        <begin position="754"/>
        <end position="772"/>
    </location>
</feature>
<feature type="compositionally biased region" description="Basic and acidic residues" evidence="1">
    <location>
        <begin position="737"/>
        <end position="752"/>
    </location>
</feature>
<dbReference type="EMBL" id="JAVRJZ010000001">
    <property type="protein sequence ID" value="KAK2727518.1"/>
    <property type="molecule type" value="Genomic_DNA"/>
</dbReference>
<dbReference type="GO" id="GO:0005938">
    <property type="term" value="C:cell cortex"/>
    <property type="evidence" value="ECO:0007669"/>
    <property type="project" value="TreeGrafter"/>
</dbReference>
<accession>A0AA88IG55</accession>
<keyword evidence="6" id="KW-1185">Reference proteome</keyword>